<dbReference type="EMBL" id="FOZK01000002">
    <property type="protein sequence ID" value="SFR99347.1"/>
    <property type="molecule type" value="Genomic_DNA"/>
</dbReference>
<reference evidence="2 3" key="1">
    <citation type="submission" date="2016-10" db="EMBL/GenBank/DDBJ databases">
        <authorList>
            <person name="de Groot N.N."/>
        </authorList>
    </citation>
    <scope>NUCLEOTIDE SEQUENCE [LARGE SCALE GENOMIC DNA]</scope>
    <source>
        <strain evidence="2 3">CGMCC 1.10457</strain>
    </source>
</reference>
<accession>A0A1I6L7D4</accession>
<gene>
    <name evidence="2" type="ORF">SAMN05216559_2192</name>
</gene>
<dbReference type="Pfam" id="PF10094">
    <property type="entry name" value="DUF2332"/>
    <property type="match status" value="1"/>
</dbReference>
<evidence type="ECO:0000313" key="2">
    <source>
        <dbReference type="EMBL" id="SFR99347.1"/>
    </source>
</evidence>
<proteinExistence type="predicted"/>
<keyword evidence="3" id="KW-1185">Reference proteome</keyword>
<evidence type="ECO:0000256" key="1">
    <source>
        <dbReference type="SAM" id="MobiDB-lite"/>
    </source>
</evidence>
<dbReference type="Proteomes" id="UP000199062">
    <property type="component" value="Unassembled WGS sequence"/>
</dbReference>
<name>A0A1I6L7D4_9EURY</name>
<evidence type="ECO:0000313" key="3">
    <source>
        <dbReference type="Proteomes" id="UP000199062"/>
    </source>
</evidence>
<dbReference type="RefSeq" id="WP_089816575.1">
    <property type="nucleotide sequence ID" value="NZ_FOZK01000002.1"/>
</dbReference>
<protein>
    <recommendedName>
        <fullName evidence="4">DUF2332 domain-containing protein</fullName>
    </recommendedName>
</protein>
<dbReference type="InterPro" id="IPR011200">
    <property type="entry name" value="UCP012608"/>
</dbReference>
<dbReference type="STRING" id="767519.SAMN05216559_2192"/>
<evidence type="ECO:0008006" key="4">
    <source>
        <dbReference type="Google" id="ProtNLM"/>
    </source>
</evidence>
<feature type="region of interest" description="Disordered" evidence="1">
    <location>
        <begin position="181"/>
        <end position="208"/>
    </location>
</feature>
<dbReference type="OrthoDB" id="199796at2157"/>
<sequence>MVDDVDAHEGVDDVPAQEGVAEAFTDLAGWAADSSPLYERISRIVADDPDLLELAAAVPEDRSTANVFLAAVQCLLLRGTDHPLADYYPSVTETPREPDDALSDRLRDFCETYEDDLRPLLTTRRTQTNSVRRTAALYPAISHVARQVDGPLALVELGPSAGLNLLFDRYRYEFGDRTAGPADAPATVRTTVRGDEDPPLPDDPPAVHSRVGIDLNPMDVTDRDDADWLRALVWPEHDERRRTLEGAIETAQRDPPNLVTGDLLEDLPAVLADVPDDVPVCLFDTLVLYQVPEAVREQLDETVREFAARRPLHWLAGETVFGDQDGIRLEWTRAEDGTVRTDLLAAFEQHGDWVEWRPDDDAA</sequence>
<dbReference type="AlphaFoldDB" id="A0A1I6L7D4"/>
<organism evidence="2 3">
    <name type="scientific">Halomicrobium zhouii</name>
    <dbReference type="NCBI Taxonomy" id="767519"/>
    <lineage>
        <taxon>Archaea</taxon>
        <taxon>Methanobacteriati</taxon>
        <taxon>Methanobacteriota</taxon>
        <taxon>Stenosarchaea group</taxon>
        <taxon>Halobacteria</taxon>
        <taxon>Halobacteriales</taxon>
        <taxon>Haloarculaceae</taxon>
        <taxon>Halomicrobium</taxon>
    </lineage>
</organism>